<dbReference type="SUPFAM" id="SSF53474">
    <property type="entry name" value="alpha/beta-Hydrolases"/>
    <property type="match status" value="1"/>
</dbReference>
<dbReference type="InterPro" id="IPR002410">
    <property type="entry name" value="Peptidase_S33"/>
</dbReference>
<gene>
    <name evidence="4" type="ORF">A6F49_13670</name>
</gene>
<dbReference type="AlphaFoldDB" id="A0A1B7LXC7"/>
<evidence type="ECO:0000259" key="3">
    <source>
        <dbReference type="Pfam" id="PF00561"/>
    </source>
</evidence>
<name>A0A1B7LXC7_9MICC</name>
<dbReference type="STRING" id="1837282.A6F49_13670"/>
<keyword evidence="2 4" id="KW-0378">Hydrolase</keyword>
<reference evidence="4 5" key="1">
    <citation type="submission" date="2016-04" db="EMBL/GenBank/DDBJ databases">
        <title>First whole genome shotgun sequence of the bacterium Enteractinococcus sp. strain UASWS1574.</title>
        <authorList>
            <person name="Crovadore J."/>
            <person name="Chablais R."/>
            <person name="Lefort F."/>
        </authorList>
    </citation>
    <scope>NUCLEOTIDE SEQUENCE [LARGE SCALE GENOMIC DNA]</scope>
    <source>
        <strain evidence="4 5">UASWS1574</strain>
    </source>
</reference>
<evidence type="ECO:0000256" key="1">
    <source>
        <dbReference type="ARBA" id="ARBA00010088"/>
    </source>
</evidence>
<comment type="similarity">
    <text evidence="1">Belongs to the peptidase S33 family.</text>
</comment>
<evidence type="ECO:0000313" key="4">
    <source>
        <dbReference type="EMBL" id="OAV59814.1"/>
    </source>
</evidence>
<keyword evidence="5" id="KW-1185">Reference proteome</keyword>
<dbReference type="RefSeq" id="WP_043058309.1">
    <property type="nucleotide sequence ID" value="NZ_LXEY01000021.1"/>
</dbReference>
<evidence type="ECO:0000313" key="5">
    <source>
        <dbReference type="Proteomes" id="UP000078292"/>
    </source>
</evidence>
<sequence>MATAPHIAGSPSRMHDGTGIRDHYFTVPLDHQVPDGEQLIVYAREFFTDDGGGNKPWLLYLQGGPGGKGSRPARVSGWMAEALKHYRVLMLDQRGTGLSTPVNRHTLTARGTPTNQARYLTHFRAPDIVADAEVIRRALGADPWVTLGQSFGGFCTLTYLSFAPEGLAGSMITGGIPPLAGPADQVYQATYRNMRARNREYFRRFPKDLEILTNIYSRVRGDDVVLPDGSPLTVGRVQALGMYLGGNTRIDALHYVLEEAFIAGTDTLSDTLLTAVYQQVSRATNPLYLILHEAIYAQPGAQPTAWAAQRVLADFPDFNPKKADTPLLTGEMCFDWYTDLDPALQPVARATQLIADWTQWGPLYDLDQLAANQVPVAALVYTDDVYVDRDLSLAAAEQVTNLQVWESDQWHHDGIGEAGAEIFARLHQMIQRD</sequence>
<dbReference type="GO" id="GO:0006508">
    <property type="term" value="P:proteolysis"/>
    <property type="evidence" value="ECO:0007669"/>
    <property type="project" value="InterPro"/>
</dbReference>
<proteinExistence type="inferred from homology"/>
<dbReference type="Gene3D" id="3.40.50.1820">
    <property type="entry name" value="alpha/beta hydrolase"/>
    <property type="match status" value="1"/>
</dbReference>
<dbReference type="InterPro" id="IPR000073">
    <property type="entry name" value="AB_hydrolase_1"/>
</dbReference>
<dbReference type="Pfam" id="PF00561">
    <property type="entry name" value="Abhydrolase_1"/>
    <property type="match status" value="1"/>
</dbReference>
<accession>A0A1B7LXC7</accession>
<dbReference type="EMBL" id="LXEY01000021">
    <property type="protein sequence ID" value="OAV59814.1"/>
    <property type="molecule type" value="Genomic_DNA"/>
</dbReference>
<dbReference type="PANTHER" id="PTHR43248">
    <property type="entry name" value="2-SUCCINYL-6-HYDROXY-2,4-CYCLOHEXADIENE-1-CARBOXYLATE SYNTHASE"/>
    <property type="match status" value="1"/>
</dbReference>
<dbReference type="OrthoDB" id="9796770at2"/>
<dbReference type="PRINTS" id="PR00793">
    <property type="entry name" value="PROAMNOPTASE"/>
</dbReference>
<dbReference type="InterPro" id="IPR051601">
    <property type="entry name" value="Serine_prot/Carboxylest_S33"/>
</dbReference>
<dbReference type="GO" id="GO:0004177">
    <property type="term" value="F:aminopeptidase activity"/>
    <property type="evidence" value="ECO:0007669"/>
    <property type="project" value="UniProtKB-EC"/>
</dbReference>
<dbReference type="InterPro" id="IPR029058">
    <property type="entry name" value="AB_hydrolase_fold"/>
</dbReference>
<protein>
    <submittedName>
        <fullName evidence="4">Alpha/beta hydrolase</fullName>
    </submittedName>
</protein>
<organism evidence="4 5">
    <name type="scientific">Enteractinococcus helveticum</name>
    <dbReference type="NCBI Taxonomy" id="1837282"/>
    <lineage>
        <taxon>Bacteria</taxon>
        <taxon>Bacillati</taxon>
        <taxon>Actinomycetota</taxon>
        <taxon>Actinomycetes</taxon>
        <taxon>Micrococcales</taxon>
        <taxon>Micrococcaceae</taxon>
    </lineage>
</organism>
<evidence type="ECO:0000256" key="2">
    <source>
        <dbReference type="ARBA" id="ARBA00022801"/>
    </source>
</evidence>
<feature type="domain" description="AB hydrolase-1" evidence="3">
    <location>
        <begin position="56"/>
        <end position="199"/>
    </location>
</feature>
<dbReference type="Proteomes" id="UP000078292">
    <property type="component" value="Unassembled WGS sequence"/>
</dbReference>
<dbReference type="PANTHER" id="PTHR43248:SF2">
    <property type="entry name" value="PROLYL AMINOPEPTIDASE"/>
    <property type="match status" value="1"/>
</dbReference>
<comment type="caution">
    <text evidence="4">The sequence shown here is derived from an EMBL/GenBank/DDBJ whole genome shotgun (WGS) entry which is preliminary data.</text>
</comment>